<dbReference type="Gene3D" id="1.10.10.10">
    <property type="entry name" value="Winged helix-like DNA-binding domain superfamily/Winged helix DNA-binding domain"/>
    <property type="match status" value="1"/>
</dbReference>
<dbReference type="FunFam" id="1.10.10.10:FF:000275">
    <property type="entry name" value="CST complex subunit STN1"/>
    <property type="match status" value="1"/>
</dbReference>
<reference evidence="13 14" key="1">
    <citation type="submission" date="2020-02" db="EMBL/GenBank/DDBJ databases">
        <title>A chromosome-scale genome assembly of the black bullhead catfish (Ameiurus melas).</title>
        <authorList>
            <person name="Wen M."/>
            <person name="Zham M."/>
            <person name="Cabau C."/>
            <person name="Klopp C."/>
            <person name="Donnadieu C."/>
            <person name="Roques C."/>
            <person name="Bouchez O."/>
            <person name="Lampietro C."/>
            <person name="Jouanno E."/>
            <person name="Herpin A."/>
            <person name="Louis A."/>
            <person name="Berthelot C."/>
            <person name="Parey E."/>
            <person name="Roest-Crollius H."/>
            <person name="Braasch I."/>
            <person name="Postlethwait J."/>
            <person name="Robinson-Rechavi M."/>
            <person name="Echchiki A."/>
            <person name="Begum T."/>
            <person name="Montfort J."/>
            <person name="Schartl M."/>
            <person name="Bobe J."/>
            <person name="Guiguen Y."/>
        </authorList>
    </citation>
    <scope>NUCLEOTIDE SEQUENCE [LARGE SCALE GENOMIC DNA]</scope>
    <source>
        <strain evidence="13">M_S1</strain>
        <tissue evidence="13">Blood</tissue>
    </source>
</reference>
<evidence type="ECO:0000259" key="11">
    <source>
        <dbReference type="Pfam" id="PF09170"/>
    </source>
</evidence>
<dbReference type="InterPro" id="IPR014647">
    <property type="entry name" value="Stn1"/>
</dbReference>
<evidence type="ECO:0000256" key="1">
    <source>
        <dbReference type="ARBA" id="ARBA00004123"/>
    </source>
</evidence>
<evidence type="ECO:0000256" key="9">
    <source>
        <dbReference type="ARBA" id="ARBA00030852"/>
    </source>
</evidence>
<dbReference type="InterPro" id="IPR012340">
    <property type="entry name" value="NA-bd_OB-fold"/>
</dbReference>
<dbReference type="PANTHER" id="PTHR13989">
    <property type="entry name" value="REPLICATION PROTEIN A-RELATED"/>
    <property type="match status" value="1"/>
</dbReference>
<protein>
    <recommendedName>
        <fullName evidence="3 10">CST complex subunit STN1</fullName>
    </recommendedName>
    <alternativeName>
        <fullName evidence="9 10">Oligonucleotide/oligosaccharide-binding fold-containing protein 1</fullName>
    </alternativeName>
    <alternativeName>
        <fullName evidence="8 10">Suppressor of cdc thirteen homolog</fullName>
    </alternativeName>
</protein>
<evidence type="ECO:0000259" key="12">
    <source>
        <dbReference type="Pfam" id="PF10451"/>
    </source>
</evidence>
<dbReference type="GO" id="GO:0043047">
    <property type="term" value="F:single-stranded telomeric DNA binding"/>
    <property type="evidence" value="ECO:0007669"/>
    <property type="project" value="UniProtKB-UniRule"/>
</dbReference>
<dbReference type="Proteomes" id="UP000593565">
    <property type="component" value="Unassembled WGS sequence"/>
</dbReference>
<feature type="domain" description="CST complex subunit Stn1 N-terminal" evidence="12">
    <location>
        <begin position="28"/>
        <end position="101"/>
    </location>
</feature>
<dbReference type="Pfam" id="PF10451">
    <property type="entry name" value="Stn1"/>
    <property type="match status" value="1"/>
</dbReference>
<dbReference type="InterPro" id="IPR042082">
    <property type="entry name" value="CST_Stn1_wHTH1_sf"/>
</dbReference>
<comment type="function">
    <text evidence="10">Component of the CST complex. The CST complex binds single-stranded DNA with high affinity in a sequence-independent manner, while isolated subunits bind DNA with low affinity by themselves.</text>
</comment>
<evidence type="ECO:0000256" key="2">
    <source>
        <dbReference type="ARBA" id="ARBA00004574"/>
    </source>
</evidence>
<dbReference type="AlphaFoldDB" id="A0A7J5ZZS4"/>
<dbReference type="PANTHER" id="PTHR13989:SF33">
    <property type="entry name" value="CST COMPLEX SUBUNIT STN1"/>
    <property type="match status" value="1"/>
</dbReference>
<keyword evidence="5 10" id="KW-0779">Telomere</keyword>
<dbReference type="CDD" id="cd04483">
    <property type="entry name" value="hOBFC1_like"/>
    <property type="match status" value="1"/>
</dbReference>
<dbReference type="FunFam" id="2.40.50.140:FF:000181">
    <property type="entry name" value="CST complex subunit STN1"/>
    <property type="match status" value="1"/>
</dbReference>
<dbReference type="GO" id="GO:0010833">
    <property type="term" value="P:telomere maintenance via telomere lengthening"/>
    <property type="evidence" value="ECO:0007669"/>
    <property type="project" value="UniProtKB-UniRule"/>
</dbReference>
<dbReference type="Pfam" id="PF09170">
    <property type="entry name" value="STN1_2"/>
    <property type="match status" value="1"/>
</dbReference>
<comment type="caution">
    <text evidence="13">The sequence shown here is derived from an EMBL/GenBank/DDBJ whole genome shotgun (WGS) entry which is preliminary data.</text>
</comment>
<dbReference type="InterPro" id="IPR018856">
    <property type="entry name" value="Stn1_N"/>
</dbReference>
<evidence type="ECO:0000256" key="5">
    <source>
        <dbReference type="ARBA" id="ARBA00022895"/>
    </source>
</evidence>
<accession>A0A7J5ZZS4</accession>
<comment type="subunit">
    <text evidence="10">Component of the CST complex.</text>
</comment>
<dbReference type="GO" id="GO:0016233">
    <property type="term" value="P:telomere capping"/>
    <property type="evidence" value="ECO:0007669"/>
    <property type="project" value="InterPro"/>
</dbReference>
<evidence type="ECO:0000313" key="13">
    <source>
        <dbReference type="EMBL" id="KAF4075169.1"/>
    </source>
</evidence>
<evidence type="ECO:0000313" key="14">
    <source>
        <dbReference type="Proteomes" id="UP000593565"/>
    </source>
</evidence>
<sequence length="380" mass="43246">MMDGDQGGAEDEPPSLLWGLDPVFSAYARLYIKDILHIRVSRQVPGFPRGNVLGIFFYKSHPLFQVDVLGTVVYRRERDDFYCYGVDDSTGVINCLCWKDEKWRDHGDSVKAAVGGPAGGGFNIEEQLRKLQEAERSSSVLEIGDLLRIRGSLKISREQREIMASSFYKVNDPVMSVQISRMLEMPQLYRDCYDKPFHVPASELSASSTDGPSSFQSVLGQSVRILKEFLKEKEVTRFRPYDVEYLLYPLIQQPGPNTSAEQEPGSVRSMIPAQIRNLLKETLKILQVEGEIFRKLLSQDEVYNVTEHDKDLLAAICEILREDCKREKYAEKGCHVLHILSSVRQHYSVNLSREALDVALRFLECNSDIISTTDAYYTVL</sequence>
<dbReference type="PIRSF" id="PIRSF036950">
    <property type="entry name" value="UCP036950"/>
    <property type="match status" value="1"/>
</dbReference>
<comment type="subcellular location">
    <subcellularLocation>
        <location evidence="2">Chromosome</location>
        <location evidence="2">Telomere</location>
    </subcellularLocation>
    <subcellularLocation>
        <location evidence="1 10">Nucleus</location>
    </subcellularLocation>
</comment>
<evidence type="ECO:0000256" key="10">
    <source>
        <dbReference type="PIRNR" id="PIRNR036950"/>
    </source>
</evidence>
<dbReference type="Gene3D" id="2.40.50.140">
    <property type="entry name" value="Nucleic acid-binding proteins"/>
    <property type="match status" value="1"/>
</dbReference>
<evidence type="ECO:0000256" key="3">
    <source>
        <dbReference type="ARBA" id="ARBA00017411"/>
    </source>
</evidence>
<dbReference type="InterPro" id="IPR040260">
    <property type="entry name" value="RFA2-like"/>
</dbReference>
<name>A0A7J5ZZS4_AMEME</name>
<evidence type="ECO:0000256" key="7">
    <source>
        <dbReference type="ARBA" id="ARBA00023242"/>
    </source>
</evidence>
<dbReference type="InterPro" id="IPR015253">
    <property type="entry name" value="CST_STN1_C"/>
</dbReference>
<dbReference type="EMBL" id="JAAGNN010000021">
    <property type="protein sequence ID" value="KAF4075169.1"/>
    <property type="molecule type" value="Genomic_DNA"/>
</dbReference>
<organism evidence="13 14">
    <name type="scientific">Ameiurus melas</name>
    <name type="common">Black bullhead</name>
    <name type="synonym">Silurus melas</name>
    <dbReference type="NCBI Taxonomy" id="219545"/>
    <lineage>
        <taxon>Eukaryota</taxon>
        <taxon>Metazoa</taxon>
        <taxon>Chordata</taxon>
        <taxon>Craniata</taxon>
        <taxon>Vertebrata</taxon>
        <taxon>Euteleostomi</taxon>
        <taxon>Actinopterygii</taxon>
        <taxon>Neopterygii</taxon>
        <taxon>Teleostei</taxon>
        <taxon>Ostariophysi</taxon>
        <taxon>Siluriformes</taxon>
        <taxon>Ictaluridae</taxon>
        <taxon>Ameiurus</taxon>
    </lineage>
</organism>
<keyword evidence="14" id="KW-1185">Reference proteome</keyword>
<proteinExistence type="predicted"/>
<dbReference type="SUPFAM" id="SSF46785">
    <property type="entry name" value="Winged helix' DNA-binding domain"/>
    <property type="match status" value="1"/>
</dbReference>
<keyword evidence="7 10" id="KW-0539">Nucleus</keyword>
<keyword evidence="6 10" id="KW-0238">DNA-binding</keyword>
<evidence type="ECO:0000256" key="4">
    <source>
        <dbReference type="ARBA" id="ARBA00022454"/>
    </source>
</evidence>
<dbReference type="SUPFAM" id="SSF50249">
    <property type="entry name" value="Nucleic acid-binding proteins"/>
    <property type="match status" value="1"/>
</dbReference>
<evidence type="ECO:0000256" key="8">
    <source>
        <dbReference type="ARBA" id="ARBA00030039"/>
    </source>
</evidence>
<dbReference type="GO" id="GO:1990879">
    <property type="term" value="C:CST complex"/>
    <property type="evidence" value="ECO:0007669"/>
    <property type="project" value="InterPro"/>
</dbReference>
<keyword evidence="4 10" id="KW-0158">Chromosome</keyword>
<dbReference type="InterPro" id="IPR036390">
    <property type="entry name" value="WH_DNA-bd_sf"/>
</dbReference>
<gene>
    <name evidence="13" type="ORF">AMELA_G00231510</name>
</gene>
<dbReference type="InterPro" id="IPR036388">
    <property type="entry name" value="WH-like_DNA-bd_sf"/>
</dbReference>
<feature type="domain" description="Stn1 C-terminal" evidence="11">
    <location>
        <begin position="215"/>
        <end position="380"/>
    </location>
</feature>
<evidence type="ECO:0000256" key="6">
    <source>
        <dbReference type="ARBA" id="ARBA00023125"/>
    </source>
</evidence>
<dbReference type="Gene3D" id="1.10.10.980">
    <property type="entry name" value="CST, Suppressor of Cdc13 homolog, complex subunit STN1, N-terminal domain"/>
    <property type="match status" value="1"/>
</dbReference>